<evidence type="ECO:0008006" key="4">
    <source>
        <dbReference type="Google" id="ProtNLM"/>
    </source>
</evidence>
<feature type="chain" id="PRO_5041987584" description="Secreted protein" evidence="1">
    <location>
        <begin position="24"/>
        <end position="130"/>
    </location>
</feature>
<organism evidence="2 3">
    <name type="scientific">Mycena rosella</name>
    <name type="common">Pink bonnet</name>
    <name type="synonym">Agaricus rosellus</name>
    <dbReference type="NCBI Taxonomy" id="1033263"/>
    <lineage>
        <taxon>Eukaryota</taxon>
        <taxon>Fungi</taxon>
        <taxon>Dikarya</taxon>
        <taxon>Basidiomycota</taxon>
        <taxon>Agaricomycotina</taxon>
        <taxon>Agaricomycetes</taxon>
        <taxon>Agaricomycetidae</taxon>
        <taxon>Agaricales</taxon>
        <taxon>Marasmiineae</taxon>
        <taxon>Mycenaceae</taxon>
        <taxon>Mycena</taxon>
    </lineage>
</organism>
<dbReference type="EMBL" id="JARKIE010000433">
    <property type="protein sequence ID" value="KAJ7640185.1"/>
    <property type="molecule type" value="Genomic_DNA"/>
</dbReference>
<reference evidence="2" key="1">
    <citation type="submission" date="2023-03" db="EMBL/GenBank/DDBJ databases">
        <title>Massive genome expansion in bonnet fungi (Mycena s.s.) driven by repeated elements and novel gene families across ecological guilds.</title>
        <authorList>
            <consortium name="Lawrence Berkeley National Laboratory"/>
            <person name="Harder C.B."/>
            <person name="Miyauchi S."/>
            <person name="Viragh M."/>
            <person name="Kuo A."/>
            <person name="Thoen E."/>
            <person name="Andreopoulos B."/>
            <person name="Lu D."/>
            <person name="Skrede I."/>
            <person name="Drula E."/>
            <person name="Henrissat B."/>
            <person name="Morin E."/>
            <person name="Kohler A."/>
            <person name="Barry K."/>
            <person name="LaButti K."/>
            <person name="Morin E."/>
            <person name="Salamov A."/>
            <person name="Lipzen A."/>
            <person name="Mereny Z."/>
            <person name="Hegedus B."/>
            <person name="Baldrian P."/>
            <person name="Stursova M."/>
            <person name="Weitz H."/>
            <person name="Taylor A."/>
            <person name="Grigoriev I.V."/>
            <person name="Nagy L.G."/>
            <person name="Martin F."/>
            <person name="Kauserud H."/>
        </authorList>
    </citation>
    <scope>NUCLEOTIDE SEQUENCE</scope>
    <source>
        <strain evidence="2">CBHHK067</strain>
    </source>
</reference>
<accession>A0AAD7C6F4</accession>
<evidence type="ECO:0000256" key="1">
    <source>
        <dbReference type="SAM" id="SignalP"/>
    </source>
</evidence>
<gene>
    <name evidence="2" type="ORF">B0H17DRAFT_1149069</name>
</gene>
<evidence type="ECO:0000313" key="3">
    <source>
        <dbReference type="Proteomes" id="UP001221757"/>
    </source>
</evidence>
<keyword evidence="1" id="KW-0732">Signal</keyword>
<name>A0AAD7C6F4_MYCRO</name>
<protein>
    <recommendedName>
        <fullName evidence="4">Secreted protein</fullName>
    </recommendedName>
</protein>
<feature type="signal peptide" evidence="1">
    <location>
        <begin position="1"/>
        <end position="23"/>
    </location>
</feature>
<evidence type="ECO:0000313" key="2">
    <source>
        <dbReference type="EMBL" id="KAJ7640185.1"/>
    </source>
</evidence>
<dbReference type="AlphaFoldDB" id="A0AAD7C6F4"/>
<sequence>MFGYVWLRLATFGYVWLLSATSGRHMAPRGMDVMANYGQIVASTWGLNAVSCTQIRGTSSVWQGATEAPSWRLWQPFRRPRNLFSSVEHPNEEASGDATGGDAAGCCLLVLGDASEVEAILSMDDVSTGI</sequence>
<comment type="caution">
    <text evidence="2">The sequence shown here is derived from an EMBL/GenBank/DDBJ whole genome shotgun (WGS) entry which is preliminary data.</text>
</comment>
<proteinExistence type="predicted"/>
<keyword evidence="3" id="KW-1185">Reference proteome</keyword>
<dbReference type="Proteomes" id="UP001221757">
    <property type="component" value="Unassembled WGS sequence"/>
</dbReference>